<dbReference type="SMART" id="SM00186">
    <property type="entry name" value="FBG"/>
    <property type="match status" value="1"/>
</dbReference>
<protein>
    <submittedName>
        <fullName evidence="7">Techylectin-5A-like</fullName>
    </submittedName>
</protein>
<reference evidence="7" key="1">
    <citation type="submission" date="2025-08" db="UniProtKB">
        <authorList>
            <consortium name="RefSeq"/>
        </authorList>
    </citation>
    <scope>IDENTIFICATION</scope>
    <source>
        <tissue evidence="7">Muscle</tissue>
    </source>
</reference>
<dbReference type="Gene3D" id="3.90.215.10">
    <property type="entry name" value="Gamma Fibrinogen, chain A, domain 1"/>
    <property type="match status" value="1"/>
</dbReference>
<proteinExistence type="predicted"/>
<evidence type="ECO:0000256" key="3">
    <source>
        <dbReference type="ARBA" id="ARBA00023157"/>
    </source>
</evidence>
<dbReference type="InterPro" id="IPR036056">
    <property type="entry name" value="Fibrinogen-like_C"/>
</dbReference>
<keyword evidence="3" id="KW-1015">Disulfide bond</keyword>
<accession>A0ABM1TIH4</accession>
<dbReference type="PANTHER" id="PTHR47221">
    <property type="entry name" value="FIBRINOGEN ALPHA CHAIN"/>
    <property type="match status" value="1"/>
</dbReference>
<evidence type="ECO:0000259" key="5">
    <source>
        <dbReference type="PROSITE" id="PS51406"/>
    </source>
</evidence>
<evidence type="ECO:0000256" key="2">
    <source>
        <dbReference type="ARBA" id="ARBA00022525"/>
    </source>
</evidence>
<dbReference type="InterPro" id="IPR014716">
    <property type="entry name" value="Fibrinogen_a/b/g_C_1"/>
</dbReference>
<evidence type="ECO:0000313" key="7">
    <source>
        <dbReference type="RefSeq" id="XP_022255680.1"/>
    </source>
</evidence>
<dbReference type="PANTHER" id="PTHR47221:SF5">
    <property type="entry name" value="FIBRINOGEN C-TERMINAL DOMAIN-CONTAINING PROTEIN"/>
    <property type="match status" value="1"/>
</dbReference>
<keyword evidence="2" id="KW-0964">Secreted</keyword>
<dbReference type="NCBIfam" id="NF040941">
    <property type="entry name" value="GGGWT_bact"/>
    <property type="match status" value="1"/>
</dbReference>
<dbReference type="SUPFAM" id="SSF56496">
    <property type="entry name" value="Fibrinogen C-terminal domain-like"/>
    <property type="match status" value="1"/>
</dbReference>
<sequence length="223" mass="25700">CRDQSKSYFESLGSETVQKHCEETSITGIVASIDVLVSLAKEYLKTRDKHLIYQQTDHTCPLSSPGPTDCADVLLNGHTTSGSYRIWPKSWMTTGSFNVYCDMDTDGGGWTVIQRRGNHGNPKDYFFKPWEDYKVGFGDIQKEFWLGNDRIYALTNQGNYSIRFDLKDKEGNERFAIYRKFWIENEDNVYRLHVSNYSGDAGNQSLLCNIIYYFIRILSNTTL</sequence>
<dbReference type="PROSITE" id="PS51406">
    <property type="entry name" value="FIBRINOGEN_C_2"/>
    <property type="match status" value="1"/>
</dbReference>
<evidence type="ECO:0000256" key="1">
    <source>
        <dbReference type="ARBA" id="ARBA00004613"/>
    </source>
</evidence>
<keyword evidence="6" id="KW-1185">Reference proteome</keyword>
<feature type="domain" description="Fibrinogen C-terminal" evidence="5">
    <location>
        <begin position="61"/>
        <end position="223"/>
    </location>
</feature>
<comment type="subcellular location">
    <subcellularLocation>
        <location evidence="1">Secreted</location>
    </subcellularLocation>
</comment>
<dbReference type="InterPro" id="IPR037579">
    <property type="entry name" value="FIB_ANG-like"/>
</dbReference>
<dbReference type="Pfam" id="PF00147">
    <property type="entry name" value="Fibrinogen_C"/>
    <property type="match status" value="1"/>
</dbReference>
<dbReference type="InterPro" id="IPR002181">
    <property type="entry name" value="Fibrinogen_a/b/g_C_dom"/>
</dbReference>
<dbReference type="RefSeq" id="XP_022255680.1">
    <property type="nucleotide sequence ID" value="XM_022399972.1"/>
</dbReference>
<evidence type="ECO:0000313" key="6">
    <source>
        <dbReference type="Proteomes" id="UP000694941"/>
    </source>
</evidence>
<feature type="non-terminal residue" evidence="7">
    <location>
        <position position="1"/>
    </location>
</feature>
<dbReference type="Proteomes" id="UP000694941">
    <property type="component" value="Unplaced"/>
</dbReference>
<name>A0ABM1TIH4_LIMPO</name>
<gene>
    <name evidence="7" type="primary">LOC106471367</name>
</gene>
<evidence type="ECO:0000256" key="4">
    <source>
        <dbReference type="ARBA" id="ARBA00023180"/>
    </source>
</evidence>
<keyword evidence="4" id="KW-0325">Glycoprotein</keyword>
<organism evidence="6 7">
    <name type="scientific">Limulus polyphemus</name>
    <name type="common">Atlantic horseshoe crab</name>
    <dbReference type="NCBI Taxonomy" id="6850"/>
    <lineage>
        <taxon>Eukaryota</taxon>
        <taxon>Metazoa</taxon>
        <taxon>Ecdysozoa</taxon>
        <taxon>Arthropoda</taxon>
        <taxon>Chelicerata</taxon>
        <taxon>Merostomata</taxon>
        <taxon>Xiphosura</taxon>
        <taxon>Limulidae</taxon>
        <taxon>Limulus</taxon>
    </lineage>
</organism>
<dbReference type="GeneID" id="106471367"/>